<evidence type="ECO:0000313" key="3">
    <source>
        <dbReference type="EMBL" id="CAG2223979.1"/>
    </source>
</evidence>
<feature type="domain" description="Tesmin/TSO1-like CXC" evidence="2">
    <location>
        <begin position="132"/>
        <end position="172"/>
    </location>
</feature>
<dbReference type="SMART" id="SM01114">
    <property type="entry name" value="CXC"/>
    <property type="match status" value="1"/>
</dbReference>
<dbReference type="AlphaFoldDB" id="A0A8S3T043"/>
<evidence type="ECO:0000313" key="4">
    <source>
        <dbReference type="Proteomes" id="UP000683360"/>
    </source>
</evidence>
<dbReference type="EMBL" id="CAJPWZ010001795">
    <property type="protein sequence ID" value="CAG2223979.1"/>
    <property type="molecule type" value="Genomic_DNA"/>
</dbReference>
<feature type="region of interest" description="Disordered" evidence="1">
    <location>
        <begin position="187"/>
        <end position="206"/>
    </location>
</feature>
<dbReference type="Proteomes" id="UP000683360">
    <property type="component" value="Unassembled WGS sequence"/>
</dbReference>
<name>A0A8S3T043_MYTED</name>
<reference evidence="3" key="1">
    <citation type="submission" date="2021-03" db="EMBL/GenBank/DDBJ databases">
        <authorList>
            <person name="Bekaert M."/>
        </authorList>
    </citation>
    <scope>NUCLEOTIDE SEQUENCE</scope>
</reference>
<proteinExistence type="predicted"/>
<protein>
    <recommendedName>
        <fullName evidence="2">Tesmin/TSO1-like CXC domain-containing protein</fullName>
    </recommendedName>
</protein>
<gene>
    <name evidence="3" type="ORF">MEDL_37263</name>
</gene>
<dbReference type="OrthoDB" id="10444209at2759"/>
<sequence>MYTSDWVIILKKNASEFLPEFISSNDIFKSLCQNHPLLSTRQLHEKWLDKIRDKVQVRASYEDEIPPSFTALHFHWLRSCLVSQMYEQASDNTIALPTYSEYGYEVRNCDTTVVPIWDDKHHIEAVENHVKWLLRGCKCKKGCMKNNCKCKKNNQKCGPGCSCINYQNCSESVGICSEIEIEESVGLASSGSDSEDEQVTIQNDNL</sequence>
<dbReference type="InterPro" id="IPR033467">
    <property type="entry name" value="Tesmin/TSO1-like_CXC"/>
</dbReference>
<evidence type="ECO:0000259" key="2">
    <source>
        <dbReference type="SMART" id="SM01114"/>
    </source>
</evidence>
<evidence type="ECO:0000256" key="1">
    <source>
        <dbReference type="SAM" id="MobiDB-lite"/>
    </source>
</evidence>
<keyword evidence="4" id="KW-1185">Reference proteome</keyword>
<comment type="caution">
    <text evidence="3">The sequence shown here is derived from an EMBL/GenBank/DDBJ whole genome shotgun (WGS) entry which is preliminary data.</text>
</comment>
<organism evidence="3 4">
    <name type="scientific">Mytilus edulis</name>
    <name type="common">Blue mussel</name>
    <dbReference type="NCBI Taxonomy" id="6550"/>
    <lineage>
        <taxon>Eukaryota</taxon>
        <taxon>Metazoa</taxon>
        <taxon>Spiralia</taxon>
        <taxon>Lophotrochozoa</taxon>
        <taxon>Mollusca</taxon>
        <taxon>Bivalvia</taxon>
        <taxon>Autobranchia</taxon>
        <taxon>Pteriomorphia</taxon>
        <taxon>Mytilida</taxon>
        <taxon>Mytiloidea</taxon>
        <taxon>Mytilidae</taxon>
        <taxon>Mytilinae</taxon>
        <taxon>Mytilus</taxon>
    </lineage>
</organism>
<accession>A0A8S3T043</accession>